<accession>A0A9J5YNH8</accession>
<organism evidence="1 2">
    <name type="scientific">Solanum commersonii</name>
    <name type="common">Commerson's wild potato</name>
    <name type="synonym">Commerson's nightshade</name>
    <dbReference type="NCBI Taxonomy" id="4109"/>
    <lineage>
        <taxon>Eukaryota</taxon>
        <taxon>Viridiplantae</taxon>
        <taxon>Streptophyta</taxon>
        <taxon>Embryophyta</taxon>
        <taxon>Tracheophyta</taxon>
        <taxon>Spermatophyta</taxon>
        <taxon>Magnoliopsida</taxon>
        <taxon>eudicotyledons</taxon>
        <taxon>Gunneridae</taxon>
        <taxon>Pentapetalae</taxon>
        <taxon>asterids</taxon>
        <taxon>lamiids</taxon>
        <taxon>Solanales</taxon>
        <taxon>Solanaceae</taxon>
        <taxon>Solanoideae</taxon>
        <taxon>Solaneae</taxon>
        <taxon>Solanum</taxon>
    </lineage>
</organism>
<reference evidence="1 2" key="1">
    <citation type="submission" date="2020-09" db="EMBL/GenBank/DDBJ databases">
        <title>De no assembly of potato wild relative species, Solanum commersonii.</title>
        <authorList>
            <person name="Cho K."/>
        </authorList>
    </citation>
    <scope>NUCLEOTIDE SEQUENCE [LARGE SCALE GENOMIC DNA]</scope>
    <source>
        <strain evidence="1">LZ3.2</strain>
        <tissue evidence="1">Leaf</tissue>
    </source>
</reference>
<proteinExistence type="predicted"/>
<dbReference type="AlphaFoldDB" id="A0A9J5YNH8"/>
<protein>
    <submittedName>
        <fullName evidence="1">Uncharacterized protein</fullName>
    </submittedName>
</protein>
<gene>
    <name evidence="1" type="ORF">H5410_031816</name>
</gene>
<evidence type="ECO:0000313" key="1">
    <source>
        <dbReference type="EMBL" id="KAG5600446.1"/>
    </source>
</evidence>
<dbReference type="OrthoDB" id="2001605at2759"/>
<dbReference type="Proteomes" id="UP000824120">
    <property type="component" value="Chromosome 6"/>
</dbReference>
<dbReference type="EMBL" id="JACXVP010000006">
    <property type="protein sequence ID" value="KAG5600446.1"/>
    <property type="molecule type" value="Genomic_DNA"/>
</dbReference>
<sequence length="140" mass="17026">MNQQQESTLYEVWSEHGWNLTYRRLMQDWEVERLVEFYGTLDQFLGFKEGEDTLKWNFHNKGLFTAQERKLEYGGQCTDKSRWKIVSVVIWWTIWKERNSRSFDNKSIPLHKIKMNCIITFCYWCNSEYIDDHVAIVDIL</sequence>
<name>A0A9J5YNH8_SOLCO</name>
<evidence type="ECO:0000313" key="2">
    <source>
        <dbReference type="Proteomes" id="UP000824120"/>
    </source>
</evidence>
<keyword evidence="2" id="KW-1185">Reference proteome</keyword>
<comment type="caution">
    <text evidence="1">The sequence shown here is derived from an EMBL/GenBank/DDBJ whole genome shotgun (WGS) entry which is preliminary data.</text>
</comment>
<feature type="non-terminal residue" evidence="1">
    <location>
        <position position="140"/>
    </location>
</feature>